<comment type="similarity">
    <text evidence="2">Belongs to the Nudix hydrolase family.</text>
</comment>
<organism evidence="19 21">
    <name type="scientific">Vibrio harveyi</name>
    <name type="common">Beneckea harveyi</name>
    <dbReference type="NCBI Taxonomy" id="669"/>
    <lineage>
        <taxon>Bacteria</taxon>
        <taxon>Pseudomonadati</taxon>
        <taxon>Pseudomonadota</taxon>
        <taxon>Gammaproteobacteria</taxon>
        <taxon>Vibrionales</taxon>
        <taxon>Vibrionaceae</taxon>
        <taxon>Vibrio</taxon>
    </lineage>
</organism>
<dbReference type="Gene3D" id="3.90.79.10">
    <property type="entry name" value="Nucleoside Triphosphate Pyrophosphohydrolase"/>
    <property type="match status" value="1"/>
</dbReference>
<dbReference type="GO" id="GO:0046872">
    <property type="term" value="F:metal ion binding"/>
    <property type="evidence" value="ECO:0007669"/>
    <property type="project" value="UniProtKB-KW"/>
</dbReference>
<evidence type="ECO:0000256" key="3">
    <source>
        <dbReference type="ARBA" id="ARBA00022457"/>
    </source>
</evidence>
<evidence type="ECO:0000256" key="6">
    <source>
        <dbReference type="ARBA" id="ARBA00022763"/>
    </source>
</evidence>
<comment type="cofactor">
    <cofactor evidence="1">
        <name>Mg(2+)</name>
        <dbReference type="ChEBI" id="CHEBI:18420"/>
    </cofactor>
</comment>
<comment type="catalytic activity">
    <reaction evidence="10">
        <text>8-oxo-dGTP + H2O = 8-oxo-dGMP + diphosphate + H(+)</text>
        <dbReference type="Rhea" id="RHEA:31575"/>
        <dbReference type="ChEBI" id="CHEBI:15377"/>
        <dbReference type="ChEBI" id="CHEBI:15378"/>
        <dbReference type="ChEBI" id="CHEBI:33019"/>
        <dbReference type="ChEBI" id="CHEBI:63224"/>
        <dbReference type="ChEBI" id="CHEBI:77896"/>
        <dbReference type="EC" id="3.6.1.55"/>
    </reaction>
</comment>
<evidence type="ECO:0000256" key="13">
    <source>
        <dbReference type="ARBA" id="ARBA00040794"/>
    </source>
</evidence>
<keyword evidence="3" id="KW-0515">Mutator protein</keyword>
<evidence type="ECO:0000256" key="14">
    <source>
        <dbReference type="ARBA" id="ARBA00041592"/>
    </source>
</evidence>
<protein>
    <recommendedName>
        <fullName evidence="13">8-oxo-dGTP diphosphatase</fullName>
        <ecNumber evidence="12">3.6.1.55</ecNumber>
    </recommendedName>
    <alternativeName>
        <fullName evidence="16">7,8-dihydro-8-oxoguanine-triphosphatase</fullName>
    </alternativeName>
    <alternativeName>
        <fullName evidence="15">Mutator protein MutT</fullName>
    </alternativeName>
    <alternativeName>
        <fullName evidence="14">dGTP pyrophosphohydrolase</fullName>
    </alternativeName>
</protein>
<sequence>MEVYECVSFILVKDDEVLLETRSKDKDSDPGMIAIPGGHMEQGESQSMTLLRELDEELNIRPQRCGYLCSLYHPTTELQLLHYYVVTDWVGDIQSLEAESVNWYPIINAPVATEVDRIALSEYQRLKHVLKSVFNDDFSINNVCG</sequence>
<dbReference type="InterPro" id="IPR047127">
    <property type="entry name" value="MutT-like"/>
</dbReference>
<dbReference type="InterPro" id="IPR000086">
    <property type="entry name" value="NUDIX_hydrolase_dom"/>
</dbReference>
<evidence type="ECO:0000313" key="21">
    <source>
        <dbReference type="Proteomes" id="UP000253437"/>
    </source>
</evidence>
<reference evidence="20" key="1">
    <citation type="submission" date="2015-12" db="EMBL/GenBank/DDBJ databases">
        <title>FDA dAtabase for Regulatory Grade micrObial Sequences (FDA-ARGOS): Supporting development and validation of Infectious Disease Dx tests.</title>
        <authorList>
            <person name="Hoffmann M."/>
            <person name="Allard M."/>
            <person name="Evans P."/>
            <person name="Brown E."/>
            <person name="Tallon L.J."/>
            <person name="Sadzewicz L."/>
            <person name="Sengamalay N."/>
            <person name="Ott S."/>
            <person name="Godinez A."/>
            <person name="Nagaraj S."/>
            <person name="Vyas G."/>
            <person name="Aluvathingal J."/>
            <person name="Nadendla S."/>
            <person name="Geyer C."/>
            <person name="Sichtig H."/>
        </authorList>
    </citation>
    <scope>NUCLEOTIDE SEQUENCE [LARGE SCALE GENOMIC DNA]</scope>
    <source>
        <strain evidence="20">ATCC 43516</strain>
    </source>
</reference>
<name>A0A3A1PXD2_VIBHA</name>
<dbReference type="Pfam" id="PF00293">
    <property type="entry name" value="NUDIX"/>
    <property type="match status" value="1"/>
</dbReference>
<dbReference type="AlphaFoldDB" id="A0A3A1PXD2"/>
<dbReference type="OrthoDB" id="9787476at2"/>
<keyword evidence="9" id="KW-0234">DNA repair</keyword>
<evidence type="ECO:0000256" key="15">
    <source>
        <dbReference type="ARBA" id="ARBA00041979"/>
    </source>
</evidence>
<comment type="catalytic activity">
    <reaction evidence="11">
        <text>8-oxo-GTP + H2O = 8-oxo-GMP + diphosphate + H(+)</text>
        <dbReference type="Rhea" id="RHEA:67616"/>
        <dbReference type="ChEBI" id="CHEBI:15377"/>
        <dbReference type="ChEBI" id="CHEBI:15378"/>
        <dbReference type="ChEBI" id="CHEBI:33019"/>
        <dbReference type="ChEBI" id="CHEBI:143553"/>
        <dbReference type="ChEBI" id="CHEBI:145694"/>
    </reaction>
</comment>
<evidence type="ECO:0000313" key="19">
    <source>
        <dbReference type="EMBL" id="RIW03663.1"/>
    </source>
</evidence>
<evidence type="ECO:0000313" key="20">
    <source>
        <dbReference type="Proteomes" id="UP000067422"/>
    </source>
</evidence>
<reference evidence="18" key="2">
    <citation type="submission" date="2018-01" db="EMBL/GenBank/DDBJ databases">
        <title>FDA dAtabase for Regulatory Grade micrObial Sequences (FDA-ARGOS): Supporting development and validation of Infectious Disease Dx tests.</title>
        <authorList>
            <person name="Hoffmann M."/>
            <person name="Allard M."/>
            <person name="Evans P."/>
            <person name="Brown E."/>
            <person name="Tallon L."/>
            <person name="Sadzewicz L."/>
            <person name="Sengamalay N."/>
            <person name="Ott S."/>
            <person name="Godinez A."/>
            <person name="Nagaraj S."/>
            <person name="Vyas G."/>
            <person name="Aluvathingal J."/>
            <person name="Nadendla S."/>
            <person name="Geyer C."/>
            <person name="Sichtig H."/>
        </authorList>
    </citation>
    <scope>NUCLEOTIDE SEQUENCE</scope>
    <source>
        <strain evidence="18">FDAARGOS_107</strain>
    </source>
</reference>
<keyword evidence="20" id="KW-1185">Reference proteome</keyword>
<evidence type="ECO:0000256" key="9">
    <source>
        <dbReference type="ARBA" id="ARBA00023204"/>
    </source>
</evidence>
<dbReference type="PANTHER" id="PTHR47707:SF1">
    <property type="entry name" value="NUDIX HYDROLASE FAMILY PROTEIN"/>
    <property type="match status" value="1"/>
</dbReference>
<dbReference type="PROSITE" id="PS51462">
    <property type="entry name" value="NUDIX"/>
    <property type="match status" value="1"/>
</dbReference>
<dbReference type="GO" id="GO:0008413">
    <property type="term" value="F:8-oxo-7,8-dihydroguanosine triphosphate pyrophosphatase activity"/>
    <property type="evidence" value="ECO:0007669"/>
    <property type="project" value="TreeGrafter"/>
</dbReference>
<evidence type="ECO:0000256" key="11">
    <source>
        <dbReference type="ARBA" id="ARBA00036904"/>
    </source>
</evidence>
<dbReference type="Proteomes" id="UP000253437">
    <property type="component" value="Unassembled WGS sequence"/>
</dbReference>
<dbReference type="KEGG" id="vhr:AL538_25765"/>
<dbReference type="Proteomes" id="UP000067422">
    <property type="component" value="Chromosome 2"/>
</dbReference>
<evidence type="ECO:0000256" key="7">
    <source>
        <dbReference type="ARBA" id="ARBA00022801"/>
    </source>
</evidence>
<keyword evidence="7" id="KW-0378">Hydrolase</keyword>
<reference evidence="19 21" key="3">
    <citation type="submission" date="2018-08" db="EMBL/GenBank/DDBJ databases">
        <title>Vibrio harveyi strains pathogenic to white snook Centropomus viridis Lockington (1877) and potential probiotic bacteria.</title>
        <authorList>
            <person name="Soto-Rodriguez S."/>
            <person name="Gomez-Gil B."/>
            <person name="Lozano-Olvera R."/>
        </authorList>
    </citation>
    <scope>NUCLEOTIDE SEQUENCE [LARGE SCALE GENOMIC DNA]</scope>
    <source>
        <strain evidence="19 21">CAIM 1508</strain>
    </source>
</reference>
<keyword evidence="4" id="KW-0235">DNA replication</keyword>
<dbReference type="GO" id="GO:0035539">
    <property type="term" value="F:8-oxo-7,8-dihydrodeoxyguanosine triphosphate pyrophosphatase activity"/>
    <property type="evidence" value="ECO:0007669"/>
    <property type="project" value="UniProtKB-EC"/>
</dbReference>
<proteinExistence type="inferred from homology"/>
<feature type="domain" description="Nudix hydrolase" evidence="17">
    <location>
        <begin position="2"/>
        <end position="126"/>
    </location>
</feature>
<dbReference type="GO" id="GO:0044715">
    <property type="term" value="F:8-oxo-dGDP phosphatase activity"/>
    <property type="evidence" value="ECO:0007669"/>
    <property type="project" value="TreeGrafter"/>
</dbReference>
<evidence type="ECO:0000256" key="16">
    <source>
        <dbReference type="ARBA" id="ARBA00042798"/>
    </source>
</evidence>
<dbReference type="InterPro" id="IPR020084">
    <property type="entry name" value="NUDIX_hydrolase_CS"/>
</dbReference>
<dbReference type="EC" id="3.6.1.55" evidence="12"/>
<keyword evidence="6" id="KW-0227">DNA damage</keyword>
<dbReference type="SUPFAM" id="SSF55811">
    <property type="entry name" value="Nudix"/>
    <property type="match status" value="1"/>
</dbReference>
<evidence type="ECO:0000256" key="8">
    <source>
        <dbReference type="ARBA" id="ARBA00022842"/>
    </source>
</evidence>
<evidence type="ECO:0000256" key="10">
    <source>
        <dbReference type="ARBA" id="ARBA00035861"/>
    </source>
</evidence>
<evidence type="ECO:0000256" key="2">
    <source>
        <dbReference type="ARBA" id="ARBA00005582"/>
    </source>
</evidence>
<keyword evidence="8" id="KW-0460">Magnesium</keyword>
<dbReference type="InterPro" id="IPR015797">
    <property type="entry name" value="NUDIX_hydrolase-like_dom_sf"/>
</dbReference>
<evidence type="ECO:0000313" key="18">
    <source>
        <dbReference type="EMBL" id="AMG01068.1"/>
    </source>
</evidence>
<gene>
    <name evidence="18" type="ORF">AL538_25765</name>
    <name evidence="19" type="ORF">DS957_024215</name>
</gene>
<dbReference type="GO" id="GO:0006281">
    <property type="term" value="P:DNA repair"/>
    <property type="evidence" value="ECO:0007669"/>
    <property type="project" value="UniProtKB-KW"/>
</dbReference>
<dbReference type="PROSITE" id="PS00893">
    <property type="entry name" value="NUDIX_BOX"/>
    <property type="match status" value="1"/>
</dbReference>
<dbReference type="EMBL" id="CP014039">
    <property type="protein sequence ID" value="AMG01068.1"/>
    <property type="molecule type" value="Genomic_DNA"/>
</dbReference>
<dbReference type="PANTHER" id="PTHR47707">
    <property type="entry name" value="8-OXO-DGTP DIPHOSPHATASE"/>
    <property type="match status" value="1"/>
</dbReference>
<accession>A0A3A1PXD2</accession>
<evidence type="ECO:0000256" key="12">
    <source>
        <dbReference type="ARBA" id="ARBA00038905"/>
    </source>
</evidence>
<keyword evidence="5" id="KW-0479">Metal-binding</keyword>
<dbReference type="RefSeq" id="WP_045490919.1">
    <property type="nucleotide sequence ID" value="NZ_BBKY01000084.1"/>
</dbReference>
<evidence type="ECO:0000256" key="4">
    <source>
        <dbReference type="ARBA" id="ARBA00022705"/>
    </source>
</evidence>
<dbReference type="GO" id="GO:0044716">
    <property type="term" value="F:8-oxo-GDP phosphatase activity"/>
    <property type="evidence" value="ECO:0007669"/>
    <property type="project" value="TreeGrafter"/>
</dbReference>
<evidence type="ECO:0000259" key="17">
    <source>
        <dbReference type="PROSITE" id="PS51462"/>
    </source>
</evidence>
<evidence type="ECO:0000256" key="1">
    <source>
        <dbReference type="ARBA" id="ARBA00001946"/>
    </source>
</evidence>
<dbReference type="GO" id="GO:0006260">
    <property type="term" value="P:DNA replication"/>
    <property type="evidence" value="ECO:0007669"/>
    <property type="project" value="UniProtKB-KW"/>
</dbReference>
<dbReference type="EMBL" id="QOUW02000155">
    <property type="protein sequence ID" value="RIW03663.1"/>
    <property type="molecule type" value="Genomic_DNA"/>
</dbReference>
<evidence type="ECO:0000256" key="5">
    <source>
        <dbReference type="ARBA" id="ARBA00022723"/>
    </source>
</evidence>